<organism evidence="1 2">
    <name type="scientific">Pisolithus microcarpus 441</name>
    <dbReference type="NCBI Taxonomy" id="765257"/>
    <lineage>
        <taxon>Eukaryota</taxon>
        <taxon>Fungi</taxon>
        <taxon>Dikarya</taxon>
        <taxon>Basidiomycota</taxon>
        <taxon>Agaricomycotina</taxon>
        <taxon>Agaricomycetes</taxon>
        <taxon>Agaricomycetidae</taxon>
        <taxon>Boletales</taxon>
        <taxon>Sclerodermatineae</taxon>
        <taxon>Pisolithaceae</taxon>
        <taxon>Pisolithus</taxon>
    </lineage>
</organism>
<reference evidence="1 2" key="1">
    <citation type="submission" date="2014-04" db="EMBL/GenBank/DDBJ databases">
        <authorList>
            <consortium name="DOE Joint Genome Institute"/>
            <person name="Kuo A."/>
            <person name="Kohler A."/>
            <person name="Costa M.D."/>
            <person name="Nagy L.G."/>
            <person name="Floudas D."/>
            <person name="Copeland A."/>
            <person name="Barry K.W."/>
            <person name="Cichocki N."/>
            <person name="Veneault-Fourrey C."/>
            <person name="LaButti K."/>
            <person name="Lindquist E.A."/>
            <person name="Lipzen A."/>
            <person name="Lundell T."/>
            <person name="Morin E."/>
            <person name="Murat C."/>
            <person name="Sun H."/>
            <person name="Tunlid A."/>
            <person name="Henrissat B."/>
            <person name="Grigoriev I.V."/>
            <person name="Hibbett D.S."/>
            <person name="Martin F."/>
            <person name="Nordberg H.P."/>
            <person name="Cantor M.N."/>
            <person name="Hua S.X."/>
        </authorList>
    </citation>
    <scope>NUCLEOTIDE SEQUENCE [LARGE SCALE GENOMIC DNA]</scope>
    <source>
        <strain evidence="1 2">441</strain>
    </source>
</reference>
<dbReference type="HOGENOM" id="CLU_098022_0_0_1"/>
<proteinExistence type="predicted"/>
<evidence type="ECO:0000313" key="1">
    <source>
        <dbReference type="EMBL" id="KIK16219.1"/>
    </source>
</evidence>
<gene>
    <name evidence="1" type="ORF">PISMIDRAFT_686511</name>
</gene>
<dbReference type="EMBL" id="KN833864">
    <property type="protein sequence ID" value="KIK16219.1"/>
    <property type="molecule type" value="Genomic_DNA"/>
</dbReference>
<dbReference type="AlphaFoldDB" id="A0A0C9YQW2"/>
<reference evidence="2" key="2">
    <citation type="submission" date="2015-01" db="EMBL/GenBank/DDBJ databases">
        <title>Evolutionary Origins and Diversification of the Mycorrhizal Mutualists.</title>
        <authorList>
            <consortium name="DOE Joint Genome Institute"/>
            <consortium name="Mycorrhizal Genomics Consortium"/>
            <person name="Kohler A."/>
            <person name="Kuo A."/>
            <person name="Nagy L.G."/>
            <person name="Floudas D."/>
            <person name="Copeland A."/>
            <person name="Barry K.W."/>
            <person name="Cichocki N."/>
            <person name="Veneault-Fourrey C."/>
            <person name="LaButti K."/>
            <person name="Lindquist E.A."/>
            <person name="Lipzen A."/>
            <person name="Lundell T."/>
            <person name="Morin E."/>
            <person name="Murat C."/>
            <person name="Riley R."/>
            <person name="Ohm R."/>
            <person name="Sun H."/>
            <person name="Tunlid A."/>
            <person name="Henrissat B."/>
            <person name="Grigoriev I.V."/>
            <person name="Hibbett D.S."/>
            <person name="Martin F."/>
        </authorList>
    </citation>
    <scope>NUCLEOTIDE SEQUENCE [LARGE SCALE GENOMIC DNA]</scope>
    <source>
        <strain evidence="2">441</strain>
    </source>
</reference>
<evidence type="ECO:0000313" key="2">
    <source>
        <dbReference type="Proteomes" id="UP000054018"/>
    </source>
</evidence>
<dbReference type="Proteomes" id="UP000054018">
    <property type="component" value="Unassembled WGS sequence"/>
</dbReference>
<accession>A0A0C9YQW2</accession>
<dbReference type="OrthoDB" id="2695773at2759"/>
<name>A0A0C9YQW2_9AGAM</name>
<sequence length="261" mass="28625">MSDDIAQALAFIDSATLKPVEVGLYSRAAVLSEEKDRGKYLGEPGKDGAATIGAILVSVLANLTGQNRTDVANTLEFASRHAAQEAGEDNHTTAYWNKFKKSILLLGWSRQKDQRFTDFIDGQTTGAENFSDYVIDNVKSDPLYSSTEREVIIRAFQSLRSQPEKRAFFRRFTAGGDKGSIGVSVATVTDGALAMRFSAFTFSCNAVVDDYLISSIKNIKADVGKNDVVFAADQDTFDTIRERLEAKLDQATDDYIDSVDI</sequence>
<keyword evidence="2" id="KW-1185">Reference proteome</keyword>
<protein>
    <submittedName>
        <fullName evidence="1">Uncharacterized protein</fullName>
    </submittedName>
</protein>